<evidence type="ECO:0000313" key="2">
    <source>
        <dbReference type="Proteomes" id="UP001165653"/>
    </source>
</evidence>
<proteinExistence type="predicted"/>
<dbReference type="EMBL" id="JAPDDR010000005">
    <property type="protein sequence ID" value="MCW1914144.1"/>
    <property type="molecule type" value="Genomic_DNA"/>
</dbReference>
<dbReference type="RefSeq" id="WP_264513650.1">
    <property type="nucleotide sequence ID" value="NZ_JAPDDR010000005.1"/>
</dbReference>
<dbReference type="Proteomes" id="UP001165653">
    <property type="component" value="Unassembled WGS sequence"/>
</dbReference>
<comment type="caution">
    <text evidence="1">The sequence shown here is derived from an EMBL/GenBank/DDBJ whole genome shotgun (WGS) entry which is preliminary data.</text>
</comment>
<accession>A0ABT3G3S7</accession>
<protein>
    <submittedName>
        <fullName evidence="1">Uncharacterized protein</fullName>
    </submittedName>
</protein>
<keyword evidence="2" id="KW-1185">Reference proteome</keyword>
<reference evidence="1" key="1">
    <citation type="submission" date="2022-10" db="EMBL/GenBank/DDBJ databases">
        <title>Luteolibacter sp. GHJ8, whole genome shotgun sequencing project.</title>
        <authorList>
            <person name="Zhao G."/>
            <person name="Shen L."/>
        </authorList>
    </citation>
    <scope>NUCLEOTIDE SEQUENCE</scope>
    <source>
        <strain evidence="1">GHJ8</strain>
    </source>
</reference>
<sequence length="140" mass="16337">MLANRFATTRECRWPGARCWISSEISFRPYPDAPSLTPGTIVALAERGDLWVQIPYRCVLMDQRGLCFSKEYLTRRQRWIPESDPRVRTYLLFKLNEARALEDVTCIGYSYRLGLIRSYKHALRRNAWYADQQPGDGDEG</sequence>
<evidence type="ECO:0000313" key="1">
    <source>
        <dbReference type="EMBL" id="MCW1914144.1"/>
    </source>
</evidence>
<name>A0ABT3G3S7_9BACT</name>
<organism evidence="1 2">
    <name type="scientific">Luteolibacter rhizosphaerae</name>
    <dbReference type="NCBI Taxonomy" id="2989719"/>
    <lineage>
        <taxon>Bacteria</taxon>
        <taxon>Pseudomonadati</taxon>
        <taxon>Verrucomicrobiota</taxon>
        <taxon>Verrucomicrobiia</taxon>
        <taxon>Verrucomicrobiales</taxon>
        <taxon>Verrucomicrobiaceae</taxon>
        <taxon>Luteolibacter</taxon>
    </lineage>
</organism>
<gene>
    <name evidence="1" type="ORF">OJ996_11190</name>
</gene>